<organism evidence="1 2">
    <name type="scientific">Paracidovorax wautersii</name>
    <dbReference type="NCBI Taxonomy" id="1177982"/>
    <lineage>
        <taxon>Bacteria</taxon>
        <taxon>Pseudomonadati</taxon>
        <taxon>Pseudomonadota</taxon>
        <taxon>Betaproteobacteria</taxon>
        <taxon>Burkholderiales</taxon>
        <taxon>Comamonadaceae</taxon>
        <taxon>Paracidovorax</taxon>
    </lineage>
</organism>
<accession>A0A7V8FM94</accession>
<dbReference type="SUPFAM" id="SSF159270">
    <property type="entry name" value="YmcC-like"/>
    <property type="match status" value="1"/>
</dbReference>
<name>A0A7V8FM94_9BURK</name>
<protein>
    <submittedName>
        <fullName evidence="1">Uncharacterized protein</fullName>
    </submittedName>
</protein>
<evidence type="ECO:0000313" key="1">
    <source>
        <dbReference type="EMBL" id="KAF1019840.1"/>
    </source>
</evidence>
<dbReference type="AlphaFoldDB" id="A0A7V8FM94"/>
<reference evidence="2" key="1">
    <citation type="journal article" date="2020" name="MBio">
        <title>Horizontal gene transfer to a defensive symbiont with a reduced genome amongst a multipartite beetle microbiome.</title>
        <authorList>
            <person name="Waterworth S.C."/>
            <person name="Florez L.V."/>
            <person name="Rees E.R."/>
            <person name="Hertweck C."/>
            <person name="Kaltenpoth M."/>
            <person name="Kwan J.C."/>
        </authorList>
    </citation>
    <scope>NUCLEOTIDE SEQUENCE [LARGE SCALE GENOMIC DNA]</scope>
</reference>
<dbReference type="Gene3D" id="2.40.360.10">
    <property type="entry name" value="YmcC-like"/>
    <property type="match status" value="1"/>
</dbReference>
<proteinExistence type="predicted"/>
<evidence type="ECO:0000313" key="2">
    <source>
        <dbReference type="Proteomes" id="UP000461670"/>
    </source>
</evidence>
<dbReference type="EMBL" id="WNDQ01000046">
    <property type="protein sequence ID" value="KAF1019840.1"/>
    <property type="molecule type" value="Genomic_DNA"/>
</dbReference>
<dbReference type="InterPro" id="IPR023373">
    <property type="entry name" value="YmcC_sf"/>
</dbReference>
<comment type="caution">
    <text evidence="1">The sequence shown here is derived from an EMBL/GenBank/DDBJ whole genome shotgun (WGS) entry which is preliminary data.</text>
</comment>
<sequence length="196" mass="21214">MRATVANTSFLMTRAATLDPVDGAPAVQVWYTPAGEVVRVREDGRLVGTAGVPQVDWREARLDQAPTWQQVAAQQAANQPALQYTRERDVTPGYHSGLRDLVTVQAVRATSRMPKAMVGAASEQLQWFTETSRLLDAARVNATAQAPKLDPVHQPLPPALYAVDMRTGQVAYSEQCLSASVCITLQAWPPATPPAP</sequence>
<gene>
    <name evidence="1" type="ORF">GAK30_02861</name>
</gene>
<dbReference type="Proteomes" id="UP000461670">
    <property type="component" value="Unassembled WGS sequence"/>
</dbReference>